<evidence type="ECO:0000313" key="2">
    <source>
        <dbReference type="Proteomes" id="UP000887116"/>
    </source>
</evidence>
<name>A0A8X6J479_TRICU</name>
<comment type="caution">
    <text evidence="1">The sequence shown here is derived from an EMBL/GenBank/DDBJ whole genome shotgun (WGS) entry which is preliminary data.</text>
</comment>
<proteinExistence type="predicted"/>
<accession>A0A8X6J479</accession>
<dbReference type="Proteomes" id="UP000887116">
    <property type="component" value="Unassembled WGS sequence"/>
</dbReference>
<gene>
    <name evidence="1" type="ORF">TNCT_422011</name>
</gene>
<protein>
    <submittedName>
        <fullName evidence="1">Uncharacterized protein</fullName>
    </submittedName>
</protein>
<dbReference type="AlphaFoldDB" id="A0A8X6J479"/>
<dbReference type="EMBL" id="BMAO01023776">
    <property type="protein sequence ID" value="GFQ90855.1"/>
    <property type="molecule type" value="Genomic_DNA"/>
</dbReference>
<sequence length="77" mass="8663">MDEVKSQHKFISKPISVRLRKQESCHALFLHLRSTSSRRTPAWPFQREVNVVTPAGAFCQSVVTHPNSFGEDAGPKT</sequence>
<organism evidence="1 2">
    <name type="scientific">Trichonephila clavata</name>
    <name type="common">Joro spider</name>
    <name type="synonym">Nephila clavata</name>
    <dbReference type="NCBI Taxonomy" id="2740835"/>
    <lineage>
        <taxon>Eukaryota</taxon>
        <taxon>Metazoa</taxon>
        <taxon>Ecdysozoa</taxon>
        <taxon>Arthropoda</taxon>
        <taxon>Chelicerata</taxon>
        <taxon>Arachnida</taxon>
        <taxon>Araneae</taxon>
        <taxon>Araneomorphae</taxon>
        <taxon>Entelegynae</taxon>
        <taxon>Araneoidea</taxon>
        <taxon>Nephilidae</taxon>
        <taxon>Trichonephila</taxon>
    </lineage>
</organism>
<evidence type="ECO:0000313" key="1">
    <source>
        <dbReference type="EMBL" id="GFQ90855.1"/>
    </source>
</evidence>
<reference evidence="1" key="1">
    <citation type="submission" date="2020-07" db="EMBL/GenBank/DDBJ databases">
        <title>Multicomponent nature underlies the extraordinary mechanical properties of spider dragline silk.</title>
        <authorList>
            <person name="Kono N."/>
            <person name="Nakamura H."/>
            <person name="Mori M."/>
            <person name="Yoshida Y."/>
            <person name="Ohtoshi R."/>
            <person name="Malay A.D."/>
            <person name="Moran D.A.P."/>
            <person name="Tomita M."/>
            <person name="Numata K."/>
            <person name="Arakawa K."/>
        </authorList>
    </citation>
    <scope>NUCLEOTIDE SEQUENCE</scope>
</reference>
<keyword evidence="2" id="KW-1185">Reference proteome</keyword>